<comment type="caution">
    <text evidence="1">The sequence shown here is derived from an EMBL/GenBank/DDBJ whole genome shotgun (WGS) entry which is preliminary data.</text>
</comment>
<sequence>MHHDNPGLGADDSDPFVAYYNNPYEGSNASIVYNAWNPSIAQLVASVTTSFVVYAPSPCTSSSVSRAMSSTNSTPPTTHVTTFTITATSSAA</sequence>
<evidence type="ECO:0000313" key="2">
    <source>
        <dbReference type="Proteomes" id="UP001556367"/>
    </source>
</evidence>
<gene>
    <name evidence="1" type="ORF">HGRIS_001295</name>
</gene>
<name>A0ABR3JPY0_9AGAR</name>
<dbReference type="EMBL" id="JASNQZ010000005">
    <property type="protein sequence ID" value="KAL0957502.1"/>
    <property type="molecule type" value="Genomic_DNA"/>
</dbReference>
<dbReference type="Proteomes" id="UP001556367">
    <property type="component" value="Unassembled WGS sequence"/>
</dbReference>
<protein>
    <submittedName>
        <fullName evidence="1">Uncharacterized protein</fullName>
    </submittedName>
</protein>
<evidence type="ECO:0000313" key="1">
    <source>
        <dbReference type="EMBL" id="KAL0957502.1"/>
    </source>
</evidence>
<keyword evidence="2" id="KW-1185">Reference proteome</keyword>
<accession>A0ABR3JPY0</accession>
<reference evidence="2" key="1">
    <citation type="submission" date="2024-06" db="EMBL/GenBank/DDBJ databases">
        <title>Multi-omics analyses provide insights into the biosynthesis of the anticancer antibiotic pleurotin in Hohenbuehelia grisea.</title>
        <authorList>
            <person name="Weaver J.A."/>
            <person name="Alberti F."/>
        </authorList>
    </citation>
    <scope>NUCLEOTIDE SEQUENCE [LARGE SCALE GENOMIC DNA]</scope>
    <source>
        <strain evidence="2">T-177</strain>
    </source>
</reference>
<proteinExistence type="predicted"/>
<organism evidence="1 2">
    <name type="scientific">Hohenbuehelia grisea</name>
    <dbReference type="NCBI Taxonomy" id="104357"/>
    <lineage>
        <taxon>Eukaryota</taxon>
        <taxon>Fungi</taxon>
        <taxon>Dikarya</taxon>
        <taxon>Basidiomycota</taxon>
        <taxon>Agaricomycotina</taxon>
        <taxon>Agaricomycetes</taxon>
        <taxon>Agaricomycetidae</taxon>
        <taxon>Agaricales</taxon>
        <taxon>Pleurotineae</taxon>
        <taxon>Pleurotaceae</taxon>
        <taxon>Hohenbuehelia</taxon>
    </lineage>
</organism>